<protein>
    <recommendedName>
        <fullName evidence="3">Vacuolar protein sorting-associated protein 45</fullName>
    </recommendedName>
</protein>
<reference evidence="1" key="1">
    <citation type="submission" date="2021-01" db="EMBL/GenBank/DDBJ databases">
        <authorList>
            <consortium name="Genoscope - CEA"/>
            <person name="William W."/>
        </authorList>
    </citation>
    <scope>NUCLEOTIDE SEQUENCE</scope>
</reference>
<organism evidence="1 2">
    <name type="scientific">Paramecium octaurelia</name>
    <dbReference type="NCBI Taxonomy" id="43137"/>
    <lineage>
        <taxon>Eukaryota</taxon>
        <taxon>Sar</taxon>
        <taxon>Alveolata</taxon>
        <taxon>Ciliophora</taxon>
        <taxon>Intramacronucleata</taxon>
        <taxon>Oligohymenophorea</taxon>
        <taxon>Peniculida</taxon>
        <taxon>Parameciidae</taxon>
        <taxon>Paramecium</taxon>
    </lineage>
</organism>
<sequence>MIQQQTRGAPQKKYTLNLLNSATDYIDRILSEVSGMKCLILDQETIGIISLIYSQSQILKKDVYLMERIEANASTKQKLQHMKVIFLIRPTQENQTLLLQEIKDKRFCEYYIFFTNTLSNFYIEQLAEADESDLIKQLQEIYLDYYIVQPDTFTLNIPSTIALTKSVTQWNSKDEQLFQRVLEGLSATIYSLRRIPMIRYQGSSEICAKLAQRISQTMREEYEQSQSQFMLSNCLLLILDRREDPATLLLNQWTYQAMLHELIGIQNNRIDIRQGQKALNQAASINKTDSENEFVVASALDDFFAENAYSNFGELAQNIKDFIDKVTQQKKETVQINSLEDMQKAVDKIPEIRKMSGNLSKHVALSCELSKLVEERQLLKVSKIEQDIVCNEAKSEHQKAVFQMLEDRTIQTYEKLKLVMLYALRYENCDKISRMKDVLRDLGVKNNSLNLINHLLDYSGKARRQGDLFSDKNIFSKAQQKFKSVFKDVPNIYTQHQPYFLTILEQILTNKIKENEFPSTNLNQFRDRPSEIIIFYVGGTSFEEVKEIGLLNKQPNQPNILLGGTYIHNSRTFLAEICQLGYENNIEVVVDKSNPRNDNKFHKF</sequence>
<dbReference type="AlphaFoldDB" id="A0A8S1YAG2"/>
<gene>
    <name evidence="1" type="ORF">POCTA_138.1.T1450093</name>
</gene>
<dbReference type="Pfam" id="PF00995">
    <property type="entry name" value="Sec1"/>
    <property type="match status" value="1"/>
</dbReference>
<keyword evidence="2" id="KW-1185">Reference proteome</keyword>
<dbReference type="GO" id="GO:0016192">
    <property type="term" value="P:vesicle-mediated transport"/>
    <property type="evidence" value="ECO:0007669"/>
    <property type="project" value="InterPro"/>
</dbReference>
<evidence type="ECO:0000313" key="2">
    <source>
        <dbReference type="Proteomes" id="UP000683925"/>
    </source>
</evidence>
<comment type="caution">
    <text evidence="1">The sequence shown here is derived from an EMBL/GenBank/DDBJ whole genome shotgun (WGS) entry which is preliminary data.</text>
</comment>
<name>A0A8S1YAG2_PAROT</name>
<dbReference type="EMBL" id="CAJJDP010000147">
    <property type="protein sequence ID" value="CAD8208832.1"/>
    <property type="molecule type" value="Genomic_DNA"/>
</dbReference>
<proteinExistence type="predicted"/>
<dbReference type="PIRSF" id="PIRSF005715">
    <property type="entry name" value="VPS45_Sec1"/>
    <property type="match status" value="1"/>
</dbReference>
<dbReference type="OMA" id="VHQLNNA"/>
<evidence type="ECO:0000313" key="1">
    <source>
        <dbReference type="EMBL" id="CAD8208832.1"/>
    </source>
</evidence>
<dbReference type="Proteomes" id="UP000683925">
    <property type="component" value="Unassembled WGS sequence"/>
</dbReference>
<accession>A0A8S1YAG2</accession>
<dbReference type="OrthoDB" id="10266265at2759"/>
<evidence type="ECO:0008006" key="3">
    <source>
        <dbReference type="Google" id="ProtNLM"/>
    </source>
</evidence>
<dbReference type="PANTHER" id="PTHR11679">
    <property type="entry name" value="VESICLE PROTEIN SORTING-ASSOCIATED"/>
    <property type="match status" value="1"/>
</dbReference>
<dbReference type="InterPro" id="IPR001619">
    <property type="entry name" value="Sec1-like"/>
</dbReference>